<dbReference type="STRING" id="264462.Bd0252"/>
<proteinExistence type="inferred from homology"/>
<feature type="domain" description="Methylguanine DNA methyltransferase ribonuclease-like" evidence="11">
    <location>
        <begin position="8"/>
        <end position="74"/>
    </location>
</feature>
<comment type="function">
    <text evidence="9">Involved in the cellular defense against the biological effects of O6-methylguanine (O6-MeG) and O4-methylthymine (O4-MeT) in DNA. Repairs the methylated nucleobase in DNA by stoichiometrically transferring the methyl group to a cysteine residue in the enzyme. This is a suicide reaction: the enzyme is irreversibly inactivated.</text>
</comment>
<dbReference type="HAMAP" id="MF_00772">
    <property type="entry name" value="OGT"/>
    <property type="match status" value="1"/>
</dbReference>
<evidence type="ECO:0000256" key="3">
    <source>
        <dbReference type="ARBA" id="ARBA00022490"/>
    </source>
</evidence>
<feature type="active site" description="Nucleophile; methyl group acceptor" evidence="9">
    <location>
        <position position="130"/>
    </location>
</feature>
<evidence type="ECO:0000256" key="2">
    <source>
        <dbReference type="ARBA" id="ARBA00008711"/>
    </source>
</evidence>
<evidence type="ECO:0000313" key="12">
    <source>
        <dbReference type="EMBL" id="CAE77911.1"/>
    </source>
</evidence>
<dbReference type="GeneID" id="93011388"/>
<dbReference type="KEGG" id="bba:Bd0252"/>
<dbReference type="Pfam" id="PF01035">
    <property type="entry name" value="DNA_binding_1"/>
    <property type="match status" value="1"/>
</dbReference>
<dbReference type="GO" id="GO:0003908">
    <property type="term" value="F:methylated-DNA-[protein]-cysteine S-methyltransferase activity"/>
    <property type="evidence" value="ECO:0007669"/>
    <property type="project" value="UniProtKB-UniRule"/>
</dbReference>
<dbReference type="Proteomes" id="UP000008080">
    <property type="component" value="Chromosome"/>
</dbReference>
<dbReference type="InterPro" id="IPR023546">
    <property type="entry name" value="MGMT"/>
</dbReference>
<dbReference type="InterPro" id="IPR014048">
    <property type="entry name" value="MethylDNA_cys_MeTrfase_DNA-bd"/>
</dbReference>
<protein>
    <recommendedName>
        <fullName evidence="9">Methylated-DNA--protein-cysteine methyltransferase</fullName>
        <ecNumber evidence="9">2.1.1.63</ecNumber>
    </recommendedName>
    <alternativeName>
        <fullName evidence="9">6-O-methylguanine-DNA methyltransferase</fullName>
        <shortName evidence="9">MGMT</shortName>
    </alternativeName>
    <alternativeName>
        <fullName evidence="9">O-6-methylguanine-DNA-alkyltransferase</fullName>
    </alternativeName>
</protein>
<evidence type="ECO:0000256" key="9">
    <source>
        <dbReference type="HAMAP-Rule" id="MF_00772"/>
    </source>
</evidence>
<dbReference type="Gene3D" id="3.30.160.70">
    <property type="entry name" value="Methylated DNA-protein cysteine methyltransferase domain"/>
    <property type="match status" value="1"/>
</dbReference>
<accession>Q6MR47</accession>
<dbReference type="InterPro" id="IPR001497">
    <property type="entry name" value="MethylDNA_cys_MeTrfase_AS"/>
</dbReference>
<comment type="subcellular location">
    <subcellularLocation>
        <location evidence="9">Cytoplasm</location>
    </subcellularLocation>
</comment>
<dbReference type="Pfam" id="PF02870">
    <property type="entry name" value="Methyltransf_1N"/>
    <property type="match status" value="1"/>
</dbReference>
<keyword evidence="5 9" id="KW-0808">Transferase</keyword>
<keyword evidence="6 9" id="KW-0227">DNA damage</keyword>
<keyword evidence="13" id="KW-1185">Reference proteome</keyword>
<sequence>MNQLQWKMNSPLGDLYMVASEMGLQSLYWGKTAGIPLAPSLTGKDGALKILKQTEAELTEYFKGQRQDFDVPLDVAGTEFQESVWRQLKKIPYGKTVSYTDIARRIKNEKAVRAVGTANGKNPICIIIPCHRVIAAGGGLGGYSGGLDRKRKLLNLEQSGGTPNTPAAKV</sequence>
<evidence type="ECO:0000256" key="5">
    <source>
        <dbReference type="ARBA" id="ARBA00022679"/>
    </source>
</evidence>
<evidence type="ECO:0000259" key="11">
    <source>
        <dbReference type="Pfam" id="PF02870"/>
    </source>
</evidence>
<evidence type="ECO:0000256" key="7">
    <source>
        <dbReference type="ARBA" id="ARBA00023204"/>
    </source>
</evidence>
<dbReference type="PANTHER" id="PTHR10815">
    <property type="entry name" value="METHYLATED-DNA--PROTEIN-CYSTEINE METHYLTRANSFERASE"/>
    <property type="match status" value="1"/>
</dbReference>
<dbReference type="CDD" id="cd06445">
    <property type="entry name" value="ATase"/>
    <property type="match status" value="1"/>
</dbReference>
<evidence type="ECO:0000256" key="4">
    <source>
        <dbReference type="ARBA" id="ARBA00022603"/>
    </source>
</evidence>
<dbReference type="NCBIfam" id="TIGR00589">
    <property type="entry name" value="ogt"/>
    <property type="match status" value="1"/>
</dbReference>
<dbReference type="eggNOG" id="COG0350">
    <property type="taxonomic scope" value="Bacteria"/>
</dbReference>
<dbReference type="GO" id="GO:0032259">
    <property type="term" value="P:methylation"/>
    <property type="evidence" value="ECO:0007669"/>
    <property type="project" value="UniProtKB-KW"/>
</dbReference>
<reference evidence="12 13" key="1">
    <citation type="journal article" date="2004" name="Science">
        <title>A predator unmasked: life cycle of Bdellovibrio bacteriovorus from a genomic perspective.</title>
        <authorList>
            <person name="Rendulic S."/>
            <person name="Jagtap P."/>
            <person name="Rosinus A."/>
            <person name="Eppinger M."/>
            <person name="Baar C."/>
            <person name="Lanz C."/>
            <person name="Keller H."/>
            <person name="Lambert C."/>
            <person name="Evans K.J."/>
            <person name="Goesmann A."/>
            <person name="Meyer F."/>
            <person name="Sockett R.E."/>
            <person name="Schuster S.C."/>
        </authorList>
    </citation>
    <scope>NUCLEOTIDE SEQUENCE [LARGE SCALE GENOMIC DNA]</scope>
    <source>
        <strain evidence="13">ATCC 15356 / DSM 50701 / NCIMB 9529 / HD100</strain>
    </source>
</reference>
<comment type="catalytic activity">
    <reaction evidence="1 9">
        <text>a 4-O-methyl-thymidine in DNA + L-cysteinyl-[protein] = a thymidine in DNA + S-methyl-L-cysteinyl-[protein]</text>
        <dbReference type="Rhea" id="RHEA:53428"/>
        <dbReference type="Rhea" id="RHEA-COMP:10131"/>
        <dbReference type="Rhea" id="RHEA-COMP:10132"/>
        <dbReference type="Rhea" id="RHEA-COMP:13555"/>
        <dbReference type="Rhea" id="RHEA-COMP:13556"/>
        <dbReference type="ChEBI" id="CHEBI:29950"/>
        <dbReference type="ChEBI" id="CHEBI:82612"/>
        <dbReference type="ChEBI" id="CHEBI:137386"/>
        <dbReference type="ChEBI" id="CHEBI:137387"/>
        <dbReference type="EC" id="2.1.1.63"/>
    </reaction>
</comment>
<dbReference type="RefSeq" id="WP_011162852.1">
    <property type="nucleotide sequence ID" value="NC_005363.1"/>
</dbReference>
<dbReference type="EC" id="2.1.1.63" evidence="9"/>
<name>Q6MR47_BDEBA</name>
<dbReference type="EMBL" id="BX842646">
    <property type="protein sequence ID" value="CAE77911.1"/>
    <property type="molecule type" value="Genomic_DNA"/>
</dbReference>
<evidence type="ECO:0000313" key="13">
    <source>
        <dbReference type="Proteomes" id="UP000008080"/>
    </source>
</evidence>
<dbReference type="PANTHER" id="PTHR10815:SF13">
    <property type="entry name" value="METHYLATED-DNA--PROTEIN-CYSTEINE METHYLTRANSFERASE"/>
    <property type="match status" value="1"/>
</dbReference>
<evidence type="ECO:0000256" key="8">
    <source>
        <dbReference type="ARBA" id="ARBA00049348"/>
    </source>
</evidence>
<dbReference type="SUPFAM" id="SSF53155">
    <property type="entry name" value="Methylated DNA-protein cysteine methyltransferase domain"/>
    <property type="match status" value="1"/>
</dbReference>
<dbReference type="PROSITE" id="PS00374">
    <property type="entry name" value="MGMT"/>
    <property type="match status" value="1"/>
</dbReference>
<dbReference type="InterPro" id="IPR036388">
    <property type="entry name" value="WH-like_DNA-bd_sf"/>
</dbReference>
<dbReference type="InterPro" id="IPR036631">
    <property type="entry name" value="MGMT_N_sf"/>
</dbReference>
<dbReference type="HOGENOM" id="CLU_000445_52_2_7"/>
<gene>
    <name evidence="12" type="ordered locus">Bd0252</name>
</gene>
<dbReference type="GO" id="GO:0006307">
    <property type="term" value="P:DNA alkylation repair"/>
    <property type="evidence" value="ECO:0007669"/>
    <property type="project" value="UniProtKB-UniRule"/>
</dbReference>
<keyword evidence="3 9" id="KW-0963">Cytoplasm</keyword>
<evidence type="ECO:0000256" key="1">
    <source>
        <dbReference type="ARBA" id="ARBA00001286"/>
    </source>
</evidence>
<feature type="domain" description="Methylated-DNA-[protein]-cysteine S-methyltransferase DNA binding" evidence="10">
    <location>
        <begin position="79"/>
        <end position="158"/>
    </location>
</feature>
<evidence type="ECO:0000259" key="10">
    <source>
        <dbReference type="Pfam" id="PF01035"/>
    </source>
</evidence>
<dbReference type="GO" id="GO:0005737">
    <property type="term" value="C:cytoplasm"/>
    <property type="evidence" value="ECO:0007669"/>
    <property type="project" value="UniProtKB-SubCell"/>
</dbReference>
<dbReference type="SUPFAM" id="SSF46767">
    <property type="entry name" value="Methylated DNA-protein cysteine methyltransferase, C-terminal domain"/>
    <property type="match status" value="1"/>
</dbReference>
<keyword evidence="4 9" id="KW-0489">Methyltransferase</keyword>
<dbReference type="InterPro" id="IPR036217">
    <property type="entry name" value="MethylDNA_cys_MeTrfase_DNAb"/>
</dbReference>
<dbReference type="Gene3D" id="1.10.10.10">
    <property type="entry name" value="Winged helix-like DNA-binding domain superfamily/Winged helix DNA-binding domain"/>
    <property type="match status" value="1"/>
</dbReference>
<comment type="catalytic activity">
    <reaction evidence="8 9">
        <text>a 6-O-methyl-2'-deoxyguanosine in DNA + L-cysteinyl-[protein] = S-methyl-L-cysteinyl-[protein] + a 2'-deoxyguanosine in DNA</text>
        <dbReference type="Rhea" id="RHEA:24000"/>
        <dbReference type="Rhea" id="RHEA-COMP:10131"/>
        <dbReference type="Rhea" id="RHEA-COMP:10132"/>
        <dbReference type="Rhea" id="RHEA-COMP:11367"/>
        <dbReference type="Rhea" id="RHEA-COMP:11368"/>
        <dbReference type="ChEBI" id="CHEBI:29950"/>
        <dbReference type="ChEBI" id="CHEBI:82612"/>
        <dbReference type="ChEBI" id="CHEBI:85445"/>
        <dbReference type="ChEBI" id="CHEBI:85448"/>
        <dbReference type="EC" id="2.1.1.63"/>
    </reaction>
</comment>
<organism evidence="12 13">
    <name type="scientific">Bdellovibrio bacteriovorus (strain ATCC 15356 / DSM 50701 / NCIMB 9529 / HD100)</name>
    <dbReference type="NCBI Taxonomy" id="264462"/>
    <lineage>
        <taxon>Bacteria</taxon>
        <taxon>Pseudomonadati</taxon>
        <taxon>Bdellovibrionota</taxon>
        <taxon>Bdellovibrionia</taxon>
        <taxon>Bdellovibrionales</taxon>
        <taxon>Pseudobdellovibrionaceae</taxon>
        <taxon>Bdellovibrio</taxon>
    </lineage>
</organism>
<comment type="miscellaneous">
    <text evidence="9">This enzyme catalyzes only one turnover and therefore is not strictly catalytic. According to one definition, an enzyme is a biocatalyst that acts repeatedly and over many reaction cycles.</text>
</comment>
<dbReference type="InterPro" id="IPR008332">
    <property type="entry name" value="MethylG_MeTrfase_N"/>
</dbReference>
<dbReference type="FunFam" id="1.10.10.10:FF:000214">
    <property type="entry name" value="Methylated-DNA--protein-cysteine methyltransferase"/>
    <property type="match status" value="1"/>
</dbReference>
<evidence type="ECO:0000256" key="6">
    <source>
        <dbReference type="ARBA" id="ARBA00022763"/>
    </source>
</evidence>
<comment type="similarity">
    <text evidence="2 9">Belongs to the MGMT family.</text>
</comment>
<dbReference type="AlphaFoldDB" id="Q6MR47"/>
<keyword evidence="7 9" id="KW-0234">DNA repair</keyword>